<evidence type="ECO:0000256" key="3">
    <source>
        <dbReference type="ARBA" id="ARBA00022741"/>
    </source>
</evidence>
<dbReference type="Pfam" id="PF11987">
    <property type="entry name" value="IF-2"/>
    <property type="match status" value="1"/>
</dbReference>
<dbReference type="InterPro" id="IPR027417">
    <property type="entry name" value="P-loop_NTPase"/>
</dbReference>
<feature type="compositionally biased region" description="Basic and acidic residues" evidence="8">
    <location>
        <begin position="876"/>
        <end position="886"/>
    </location>
</feature>
<dbReference type="SUPFAM" id="SSF50249">
    <property type="entry name" value="Nucleic acid-binding proteins"/>
    <property type="match status" value="1"/>
</dbReference>
<dbReference type="GO" id="GO:0005525">
    <property type="term" value="F:GTP binding"/>
    <property type="evidence" value="ECO:0007669"/>
    <property type="project" value="UniProtKB-KW"/>
</dbReference>
<dbReference type="EMBL" id="LVLB01000006">
    <property type="protein sequence ID" value="KYO02361.1"/>
    <property type="molecule type" value="Genomic_DNA"/>
</dbReference>
<dbReference type="GO" id="GO:0005737">
    <property type="term" value="C:cytoplasm"/>
    <property type="evidence" value="ECO:0007669"/>
    <property type="project" value="TreeGrafter"/>
</dbReference>
<dbReference type="InterPro" id="IPR015760">
    <property type="entry name" value="TIF_IF2"/>
</dbReference>
<feature type="domain" description="Tr-type G" evidence="10">
    <location>
        <begin position="924"/>
        <end position="1094"/>
    </location>
</feature>
<sequence length="1559" mass="181317">MLCISGYTRKSTSIYIFIYLFINIHKGMFQVWHLYKTLFFIFYILSLQQYVCHSSNHVKSINRCFIPFISEYMYKQKNRKNNKSYDYNNSQYCNRITPCDNYNKQLKYKINIFRHFYYNKENEYNTISSINKLNFDNIQIDNTIYKLKKKYYKVRKVREKINTLKSKEEESLISETNNKNDSSVKVKGRKKKKNISNDENVMNPNNKSESNINLKQNDSSYNNNNSYNDKHMDHIITQKKNKMNNNIDGKHNINNTLNEINKEENSSNKDDNNKKRKENNNSNNNNITKKYIKSDHSSYNNINTKSSEYEKNVSSLDEKYIGKTFEGYVYSVNKNAACIKLQTINKYGLLFKNKANLGDDIEDMNDFFEKDQTVHVKILGMNTKKNIYYLGNIIKYNENIKLNKGEYSKGLITKVCDSYCFIKVLKNGSSGYLHKSKLFCINDIEKQKSDNSNNNYNTSQLYNYDNLQTNLIYKLQFTKIFNIWDIIDVEILGTPQNDYKSNYILTIPTGSKTFKKIFNYLNMLKENEDINDIQYKGDYIYPIDNNKNENIIDPIIDNHDNNTNKKKKKNLYDLQNNINHSPFNNFHTEDEYLFNEHVQEKFNTSYEKNKKYKNIYDKENNHKINKSYYLKKNKELPFNNKFKKIIKNVYDLPHTITLSMLSKTIKIPLASIKKYFVIHENKEYNSSYKINSEQIKQICEHFKIDCNIEQGDDNVLTLDNETTTNFQEKIIKNVRQDVMNEREEEQAIKVEEKIKNDERVRQEQKGNEEKHMDEKDMDEKDMDEKDMDEKDMDKKYMDEKDMDKKYMDVKNMDVKNVDVKNVDVKNVDVKNVDVKNVDVKNVDAQNINNDITLTKSIICQTDESKDAPVGDQNESLDEKTYMEKSKEKKKKKEKGKSRKKNKDTTLTLKSDSIEKSKSMLDDKKRNVVVTFIGHINHGKTSLFDYICKTNEQKKEYGLITQNIRAFKATVRNNFTFTLVDTPGHEAFMPMRSRGVKISDLSILVISGEEGIQEQTVECIKLIKEFNIKIIIAITKVDMPNVDVDRIINDLLYHDITTELNGGEIQVVECSIYKEESIDKLLDAIYLESEFLNLQMNPDNKPEQAQGVVLDSYIDKNGIVSINLLQSGVLNINDYFYTGSSYGKVKILKDHLNKNIKTAYPSDPIKIIGYNKNSVPVAGDKFYVVENETLAKEIAEHNKNKMLTMEINNFSYDEMNMDKYKDFIISRENKIGASANTLGENNIKNDIDGNMTSDDNDSSDNDSSDNDSSDDDSSDNDSSDNDSSDNDSSDNDSSDNHSSDDDITSDDNIKEMEKYKNNKSFPKDDFLKINLNNTNKNMIEIDPSTHIVDNEIKNIYSNYIIKCDKQGSIEILKNCILKLQKEDSIYKIKNKIIYADIGNVTSSDIKYATSFNATIIAFGVKLSNDIKGSKNSKGSKNHNNYPIIYSNVLYELIENIEKEMEKKLSKKPMGELKGRAQILKVFNISKIGKVAGCIVKKGTININSNIRILRNDKVIYMGKILSIKIIKEEKTQVTEGDECGMGFQNFLDFEPNDIIESYEN</sequence>
<dbReference type="VEuPathDB" id="PlasmoDB:PGSY75_0516600"/>
<comment type="function">
    <text evidence="6">One of the essential components for the initiation of protein synthesis. Protects formylmethionyl-tRNA from spontaneous hydrolysis and promotes its binding to the 30S ribosomal subunits. Also involved in the hydrolysis of GTP during the formation of the 70S ribosomal complex.</text>
</comment>
<evidence type="ECO:0000313" key="12">
    <source>
        <dbReference type="Proteomes" id="UP000076004"/>
    </source>
</evidence>
<dbReference type="PANTHER" id="PTHR43381">
    <property type="entry name" value="TRANSLATION INITIATION FACTOR IF-2-RELATED"/>
    <property type="match status" value="1"/>
</dbReference>
<dbReference type="InterPro" id="IPR012340">
    <property type="entry name" value="NA-bd_OB-fold"/>
</dbReference>
<feature type="compositionally biased region" description="Basic residues" evidence="8">
    <location>
        <begin position="887"/>
        <end position="901"/>
    </location>
</feature>
<dbReference type="InterPro" id="IPR005225">
    <property type="entry name" value="Small_GTP-bd"/>
</dbReference>
<evidence type="ECO:0000256" key="2">
    <source>
        <dbReference type="ARBA" id="ARBA00022540"/>
    </source>
</evidence>
<comment type="caution">
    <text evidence="11">The sequence shown here is derived from an EMBL/GenBank/DDBJ whole genome shotgun (WGS) entry which is preliminary data.</text>
</comment>
<dbReference type="KEGG" id="pgab:PGSY75_0516600"/>
<dbReference type="InterPro" id="IPR044145">
    <property type="entry name" value="IF2_II"/>
</dbReference>
<evidence type="ECO:0000256" key="8">
    <source>
        <dbReference type="SAM" id="MobiDB-lite"/>
    </source>
</evidence>
<dbReference type="CDD" id="cd03702">
    <property type="entry name" value="IF2_mtIF2_II"/>
    <property type="match status" value="1"/>
</dbReference>
<dbReference type="RefSeq" id="XP_018643101.1">
    <property type="nucleotide sequence ID" value="XM_018784446.1"/>
</dbReference>
<dbReference type="FunFam" id="3.40.50.300:FF:000019">
    <property type="entry name" value="Translation initiation factor IF-2"/>
    <property type="match status" value="1"/>
</dbReference>
<dbReference type="Gene3D" id="3.40.50.10050">
    <property type="entry name" value="Translation initiation factor IF- 2, domain 3"/>
    <property type="match status" value="1"/>
</dbReference>
<dbReference type="Pfam" id="PF00009">
    <property type="entry name" value="GTP_EFTU"/>
    <property type="match status" value="1"/>
</dbReference>
<reference evidence="11 12" key="1">
    <citation type="journal article" date="2016" name="Nat. Commun.">
        <title>Genomes of cryptic chimpanzee Plasmodium species reveal key evolutionary events leading to human malaria.</title>
        <authorList>
            <person name="Sundararaman S.A."/>
            <person name="Plenderleith L.J."/>
            <person name="Liu W."/>
            <person name="Loy D.E."/>
            <person name="Learn G.H."/>
            <person name="Li Y."/>
            <person name="Shaw K.S."/>
            <person name="Ayouba A."/>
            <person name="Peeters M."/>
            <person name="Speede S."/>
            <person name="Shaw G.M."/>
            <person name="Bushman F.D."/>
            <person name="Brisson D."/>
            <person name="Rayner J.C."/>
            <person name="Sharp P.M."/>
            <person name="Hahn B.H."/>
        </authorList>
    </citation>
    <scope>NUCLEOTIDE SEQUENCE [LARGE SCALE GENOMIC DNA]</scope>
    <source>
        <strain evidence="11 12">SY75</strain>
    </source>
</reference>
<dbReference type="InterPro" id="IPR000795">
    <property type="entry name" value="T_Tr_GTP-bd_dom"/>
</dbReference>
<feature type="domain" description="S1 motif" evidence="9">
    <location>
        <begin position="322"/>
        <end position="393"/>
    </location>
</feature>
<proteinExistence type="inferred from homology"/>
<dbReference type="GeneID" id="29775058"/>
<organism evidence="11 12">
    <name type="scientific">Plasmodium gaboni</name>
    <dbReference type="NCBI Taxonomy" id="647221"/>
    <lineage>
        <taxon>Eukaryota</taxon>
        <taxon>Sar</taxon>
        <taxon>Alveolata</taxon>
        <taxon>Apicomplexa</taxon>
        <taxon>Aconoidasida</taxon>
        <taxon>Haemosporida</taxon>
        <taxon>Plasmodiidae</taxon>
        <taxon>Plasmodium</taxon>
        <taxon>Plasmodium (Laverania)</taxon>
    </lineage>
</organism>
<dbReference type="SUPFAM" id="SSF50447">
    <property type="entry name" value="Translation proteins"/>
    <property type="match status" value="2"/>
</dbReference>
<dbReference type="GO" id="GO:0003676">
    <property type="term" value="F:nucleic acid binding"/>
    <property type="evidence" value="ECO:0007669"/>
    <property type="project" value="InterPro"/>
</dbReference>
<dbReference type="VEuPathDB" id="PlasmoDB:PGABG01_0515600"/>
<dbReference type="Proteomes" id="UP000076004">
    <property type="component" value="Chromosome 5"/>
</dbReference>
<dbReference type="CDD" id="cd03692">
    <property type="entry name" value="mtIF2_IVc"/>
    <property type="match status" value="1"/>
</dbReference>
<feature type="region of interest" description="Disordered" evidence="8">
    <location>
        <begin position="1237"/>
        <end position="1307"/>
    </location>
</feature>
<keyword evidence="2 11" id="KW-0396">Initiation factor</keyword>
<dbReference type="GO" id="GO:0003924">
    <property type="term" value="F:GTPase activity"/>
    <property type="evidence" value="ECO:0007669"/>
    <property type="project" value="InterPro"/>
</dbReference>
<evidence type="ECO:0000256" key="7">
    <source>
        <dbReference type="ARBA" id="ARBA00044105"/>
    </source>
</evidence>
<name>A0A151LT73_9APIC</name>
<dbReference type="FunFam" id="2.40.30.10:FF:000054">
    <property type="entry name" value="Translation initiation factor IF-2"/>
    <property type="match status" value="1"/>
</dbReference>
<dbReference type="InterPro" id="IPR036925">
    <property type="entry name" value="TIF_IF2_dom3_sf"/>
</dbReference>
<feature type="region of interest" description="Disordered" evidence="8">
    <location>
        <begin position="755"/>
        <end position="788"/>
    </location>
</feature>
<dbReference type="Gene3D" id="3.40.50.300">
    <property type="entry name" value="P-loop containing nucleotide triphosphate hydrolases"/>
    <property type="match status" value="1"/>
</dbReference>
<dbReference type="GO" id="GO:0003743">
    <property type="term" value="F:translation initiation factor activity"/>
    <property type="evidence" value="ECO:0007669"/>
    <property type="project" value="UniProtKB-KW"/>
</dbReference>
<dbReference type="Gene3D" id="2.40.30.10">
    <property type="entry name" value="Translation factors"/>
    <property type="match status" value="2"/>
</dbReference>
<evidence type="ECO:0000259" key="9">
    <source>
        <dbReference type="PROSITE" id="PS50126"/>
    </source>
</evidence>
<dbReference type="PROSITE" id="PS51722">
    <property type="entry name" value="G_TR_2"/>
    <property type="match status" value="1"/>
</dbReference>
<feature type="region of interest" description="Disordered" evidence="8">
    <location>
        <begin position="258"/>
        <end position="299"/>
    </location>
</feature>
<dbReference type="Gene3D" id="2.40.50.140">
    <property type="entry name" value="Nucleic acid-binding proteins"/>
    <property type="match status" value="1"/>
</dbReference>
<evidence type="ECO:0000256" key="6">
    <source>
        <dbReference type="ARBA" id="ARBA00025162"/>
    </source>
</evidence>
<feature type="region of interest" description="Disordered" evidence="8">
    <location>
        <begin position="168"/>
        <end position="226"/>
    </location>
</feature>
<keyword evidence="3" id="KW-0547">Nucleotide-binding</keyword>
<comment type="similarity">
    <text evidence="1">Belongs to the TRAFAC class translation factor GTPase superfamily. Classic translation factor GTPase family. IF-2 subfamily.</text>
</comment>
<dbReference type="InterPro" id="IPR053905">
    <property type="entry name" value="EF-G-like_DII"/>
</dbReference>
<dbReference type="Pfam" id="PF22042">
    <property type="entry name" value="EF-G_D2"/>
    <property type="match status" value="1"/>
</dbReference>
<dbReference type="InterPro" id="IPR003029">
    <property type="entry name" value="S1_domain"/>
</dbReference>
<dbReference type="FunFam" id="3.40.50.10050:FF:000007">
    <property type="entry name" value="Sporozoite surface antigen MB2"/>
    <property type="match status" value="1"/>
</dbReference>
<keyword evidence="5" id="KW-0342">GTP-binding</keyword>
<dbReference type="CDD" id="cd01887">
    <property type="entry name" value="IF2_eIF5B"/>
    <property type="match status" value="1"/>
</dbReference>
<feature type="compositionally biased region" description="Basic and acidic residues" evidence="8">
    <location>
        <begin position="260"/>
        <end position="273"/>
    </location>
</feature>
<evidence type="ECO:0000256" key="5">
    <source>
        <dbReference type="ARBA" id="ARBA00023134"/>
    </source>
</evidence>
<dbReference type="InterPro" id="IPR023115">
    <property type="entry name" value="TIF_IF2_dom3"/>
</dbReference>
<feature type="region of interest" description="Disordered" evidence="8">
    <location>
        <begin position="864"/>
        <end position="908"/>
    </location>
</feature>
<dbReference type="InterPro" id="IPR009000">
    <property type="entry name" value="Transl_B-barrel_sf"/>
</dbReference>
<feature type="compositionally biased region" description="Polar residues" evidence="8">
    <location>
        <begin position="197"/>
        <end position="216"/>
    </location>
</feature>
<feature type="compositionally biased region" description="Low complexity" evidence="8">
    <location>
        <begin position="217"/>
        <end position="226"/>
    </location>
</feature>
<dbReference type="SMART" id="SM00316">
    <property type="entry name" value="S1"/>
    <property type="match status" value="2"/>
</dbReference>
<dbReference type="SUPFAM" id="SSF52540">
    <property type="entry name" value="P-loop containing nucleoside triphosphate hydrolases"/>
    <property type="match status" value="1"/>
</dbReference>
<protein>
    <recommendedName>
        <fullName evidence="7">Translation initiation factor IF-2, chloroplastic</fullName>
    </recommendedName>
</protein>
<dbReference type="SUPFAM" id="SSF52156">
    <property type="entry name" value="Initiation factor IF2/eIF5b, domain 3"/>
    <property type="match status" value="1"/>
</dbReference>
<dbReference type="PROSITE" id="PS50126">
    <property type="entry name" value="S1"/>
    <property type="match status" value="1"/>
</dbReference>
<evidence type="ECO:0000259" key="10">
    <source>
        <dbReference type="PROSITE" id="PS51722"/>
    </source>
</evidence>
<evidence type="ECO:0000256" key="4">
    <source>
        <dbReference type="ARBA" id="ARBA00022917"/>
    </source>
</evidence>
<keyword evidence="4" id="KW-0648">Protein biosynthesis</keyword>
<feature type="compositionally biased region" description="Acidic residues" evidence="8">
    <location>
        <begin position="1253"/>
        <end position="1292"/>
    </location>
</feature>
<evidence type="ECO:0000256" key="1">
    <source>
        <dbReference type="ARBA" id="ARBA00007733"/>
    </source>
</evidence>
<dbReference type="FunFam" id="2.40.30.10:FF:000008">
    <property type="entry name" value="Translation initiation factor IF-2"/>
    <property type="match status" value="1"/>
</dbReference>
<accession>A0A151LT73</accession>
<dbReference type="NCBIfam" id="TIGR00231">
    <property type="entry name" value="small_GTP"/>
    <property type="match status" value="1"/>
</dbReference>
<dbReference type="PANTHER" id="PTHR43381:SF5">
    <property type="entry name" value="TR-TYPE G DOMAIN-CONTAINING PROTEIN"/>
    <property type="match status" value="1"/>
</dbReference>
<gene>
    <name evidence="11" type="ORF">PGSY75_0516600</name>
</gene>
<feature type="compositionally biased region" description="Basic and acidic residues" evidence="8">
    <location>
        <begin position="755"/>
        <end position="778"/>
    </location>
</feature>
<evidence type="ECO:0000313" key="11">
    <source>
        <dbReference type="EMBL" id="KYO02361.1"/>
    </source>
</evidence>